<evidence type="ECO:0000313" key="2">
    <source>
        <dbReference type="EMBL" id="PSS18764.1"/>
    </source>
</evidence>
<sequence>MDDETYKPSRHEYPPPKPDFHQHPPSKDDTRDFLFLKPEGGTYKVRPEDLPLAWCTLADCPLNPRISGIPLPKPSKLYRPIGTPDNLDGASTTPSRSSSPSNSPAVESEGSKATESKMGSLKGKMIYNELGILVEADKLDTPIDSNVMGITHMIKLIHVNWQHHYKRKTDDIIAALLNDKSSLAVNDKALTISERLISWEFKPISSRSNDNTPDGFKVAVYGGLPRVLDVGCDTGEWCFTMKKQHPDWIVEGVDDVARWTKDHTDIEIKDFMDGKLSDDKSPGDYFSRVHASQDNPEFTVRSINSLLTHENPIPHNLYGIVRGSNIFAKVNSFRAFLEDVRLILQPDGVVEFLEVDPRPRKAKSSDGGPSQEDHTDDHTSRAMTDWTDNIADRFKAPLDEELATDVPGWTARIDERIKASLHPQDGVPAANLKSWVEGAGFWDVKQVIVKLPVGGTSRSGQLLKDLILWKTSMEDEIPRLLQTLPKLELEALESGTYFLNLHIVTGRKPRQPRLGDLLLDGSRQEMTESMYDAMARHGNVKEQRNQWERNLRFDLAGKLTDMMDKLQPFHSSP</sequence>
<dbReference type="AlphaFoldDB" id="A0A2T3B2I0"/>
<dbReference type="GeneID" id="36572138"/>
<dbReference type="SUPFAM" id="SSF53335">
    <property type="entry name" value="S-adenosyl-L-methionine-dependent methyltransferases"/>
    <property type="match status" value="1"/>
</dbReference>
<proteinExistence type="predicted"/>
<dbReference type="InParanoid" id="A0A2T3B2I0"/>
<dbReference type="EMBL" id="KZ679011">
    <property type="protein sequence ID" value="PSS18764.1"/>
    <property type="molecule type" value="Genomic_DNA"/>
</dbReference>
<evidence type="ECO:0000313" key="3">
    <source>
        <dbReference type="Proteomes" id="UP000241818"/>
    </source>
</evidence>
<name>A0A2T3B2I0_AMORE</name>
<dbReference type="Gene3D" id="3.40.50.150">
    <property type="entry name" value="Vaccinia Virus protein VP39"/>
    <property type="match status" value="1"/>
</dbReference>
<keyword evidence="3" id="KW-1185">Reference proteome</keyword>
<accession>A0A2T3B2I0</accession>
<feature type="region of interest" description="Disordered" evidence="1">
    <location>
        <begin position="69"/>
        <end position="117"/>
    </location>
</feature>
<dbReference type="InterPro" id="IPR029063">
    <property type="entry name" value="SAM-dependent_MTases_sf"/>
</dbReference>
<protein>
    <recommendedName>
        <fullName evidence="4">Methyltransferase domain-containing protein</fullName>
    </recommendedName>
</protein>
<organism evidence="2 3">
    <name type="scientific">Amorphotheca resinae ATCC 22711</name>
    <dbReference type="NCBI Taxonomy" id="857342"/>
    <lineage>
        <taxon>Eukaryota</taxon>
        <taxon>Fungi</taxon>
        <taxon>Dikarya</taxon>
        <taxon>Ascomycota</taxon>
        <taxon>Pezizomycotina</taxon>
        <taxon>Leotiomycetes</taxon>
        <taxon>Helotiales</taxon>
        <taxon>Amorphothecaceae</taxon>
        <taxon>Amorphotheca</taxon>
    </lineage>
</organism>
<dbReference type="OrthoDB" id="506498at2759"/>
<gene>
    <name evidence="2" type="ORF">M430DRAFT_19360</name>
</gene>
<evidence type="ECO:0008006" key="4">
    <source>
        <dbReference type="Google" id="ProtNLM"/>
    </source>
</evidence>
<feature type="compositionally biased region" description="Low complexity" evidence="1">
    <location>
        <begin position="91"/>
        <end position="104"/>
    </location>
</feature>
<dbReference type="RefSeq" id="XP_024721116.1">
    <property type="nucleotide sequence ID" value="XM_024864057.1"/>
</dbReference>
<reference evidence="2 3" key="1">
    <citation type="journal article" date="2018" name="New Phytol.">
        <title>Comparative genomics and transcriptomics depict ericoid mycorrhizal fungi as versatile saprotrophs and plant mutualists.</title>
        <authorList>
            <person name="Martino E."/>
            <person name="Morin E."/>
            <person name="Grelet G.A."/>
            <person name="Kuo A."/>
            <person name="Kohler A."/>
            <person name="Daghino S."/>
            <person name="Barry K.W."/>
            <person name="Cichocki N."/>
            <person name="Clum A."/>
            <person name="Dockter R.B."/>
            <person name="Hainaut M."/>
            <person name="Kuo R.C."/>
            <person name="LaButti K."/>
            <person name="Lindahl B.D."/>
            <person name="Lindquist E.A."/>
            <person name="Lipzen A."/>
            <person name="Khouja H.R."/>
            <person name="Magnuson J."/>
            <person name="Murat C."/>
            <person name="Ohm R.A."/>
            <person name="Singer S.W."/>
            <person name="Spatafora J.W."/>
            <person name="Wang M."/>
            <person name="Veneault-Fourrey C."/>
            <person name="Henrissat B."/>
            <person name="Grigoriev I.V."/>
            <person name="Martin F.M."/>
            <person name="Perotto S."/>
        </authorList>
    </citation>
    <scope>NUCLEOTIDE SEQUENCE [LARGE SCALE GENOMIC DNA]</scope>
    <source>
        <strain evidence="2 3">ATCC 22711</strain>
    </source>
</reference>
<feature type="region of interest" description="Disordered" evidence="1">
    <location>
        <begin position="1"/>
        <end position="34"/>
    </location>
</feature>
<dbReference type="Proteomes" id="UP000241818">
    <property type="component" value="Unassembled WGS sequence"/>
</dbReference>
<evidence type="ECO:0000256" key="1">
    <source>
        <dbReference type="SAM" id="MobiDB-lite"/>
    </source>
</evidence>
<feature type="region of interest" description="Disordered" evidence="1">
    <location>
        <begin position="355"/>
        <end position="383"/>
    </location>
</feature>
<dbReference type="Pfam" id="PF13489">
    <property type="entry name" value="Methyltransf_23"/>
    <property type="match status" value="1"/>
</dbReference>
<feature type="compositionally biased region" description="Basic and acidic residues" evidence="1">
    <location>
        <begin position="371"/>
        <end position="380"/>
    </location>
</feature>